<dbReference type="RefSeq" id="XP_022108926.1">
    <property type="nucleotide sequence ID" value="XM_022253234.1"/>
</dbReference>
<feature type="region of interest" description="Disordered" evidence="1">
    <location>
        <begin position="295"/>
        <end position="314"/>
    </location>
</feature>
<proteinExistence type="predicted"/>
<dbReference type="GeneID" id="110989104"/>
<reference evidence="3" key="1">
    <citation type="submission" date="2025-08" db="UniProtKB">
        <authorList>
            <consortium name="RefSeq"/>
        </authorList>
    </citation>
    <scope>IDENTIFICATION</scope>
</reference>
<dbReference type="OMA" id="TTNTMAI"/>
<feature type="compositionally biased region" description="Acidic residues" evidence="1">
    <location>
        <begin position="551"/>
        <end position="561"/>
    </location>
</feature>
<feature type="region of interest" description="Disordered" evidence="1">
    <location>
        <begin position="545"/>
        <end position="596"/>
    </location>
</feature>
<evidence type="ECO:0000256" key="1">
    <source>
        <dbReference type="SAM" id="MobiDB-lite"/>
    </source>
</evidence>
<protein>
    <submittedName>
        <fullName evidence="3">Uncharacterized protein LOC110989104 isoform X1</fullName>
    </submittedName>
</protein>
<dbReference type="AlphaFoldDB" id="A0A8B7ZZB4"/>
<dbReference type="Proteomes" id="UP000694845">
    <property type="component" value="Unplaced"/>
</dbReference>
<sequence length="642" mass="70294">MTTSAADDEPFLDVPHRISVKVLTMEQNIQPKKAAKSRECVICQTKSRHGMLVHGRMGIRKDLSLLIEKYGSIKVTKGLMCLKCLRRLQSIHKRVQQFRALCQKSPYNVITHKLVRVPPLKGKEVKPDIIPMKLVPISHTDLDTNSNRRHTDRSAGNVMPVAPKPLMMFPGSPRPSFAVAPPVSVGPATVPVPVQPQTYQLEAGLQNVSPSVSSVAVDGSLKTLLIIPNQTPPGALPMVPVNFPSQSPLVFPNPASVGQAPMAPVAGSSKLVHIAPKQVPVQNIVISPQDAVKQATPEELTAAPTPKTSKLSKDLELEAEEQQPTLRSRFGDHSYHLPEKSASEILSRHADTWLRFRNYSDPECLSVDDIKTMVSKSVEGSAKKLAKAALAIPGLRRMMVAQLMSDFDSALCKISNRKLGTLSCLKPVGYSEQTSFDWDSVIIEMDTVVPELLQLCLAALNRSSYLEKHMRRAVLETVPRIGMVFAILVQGRVKELNRVQRVISVLLRQNGCDGKIVYQKLNPLGLCMSYTNMLELMRGIIHTKMEAQREDSEEDSSDGEGTETGMDTEAADSVQTMGQARPGVTRETSQEVEDSTIVTQPCGSEGQMEASLPGVAQQQDAAFIPRFGGAKRIFLLPKAPPI</sequence>
<dbReference type="OrthoDB" id="6137837at2759"/>
<name>A0A8B7ZZB4_ACAPL</name>
<keyword evidence="2" id="KW-1185">Reference proteome</keyword>
<gene>
    <name evidence="3" type="primary">LOC110989104</name>
</gene>
<evidence type="ECO:0000313" key="3">
    <source>
        <dbReference type="RefSeq" id="XP_022108926.1"/>
    </source>
</evidence>
<evidence type="ECO:0000313" key="2">
    <source>
        <dbReference type="Proteomes" id="UP000694845"/>
    </source>
</evidence>
<accession>A0A8B7ZZB4</accession>
<feature type="region of interest" description="Disordered" evidence="1">
    <location>
        <begin position="140"/>
        <end position="159"/>
    </location>
</feature>
<organism evidence="2 3">
    <name type="scientific">Acanthaster planci</name>
    <name type="common">Crown-of-thorns starfish</name>
    <dbReference type="NCBI Taxonomy" id="133434"/>
    <lineage>
        <taxon>Eukaryota</taxon>
        <taxon>Metazoa</taxon>
        <taxon>Echinodermata</taxon>
        <taxon>Eleutherozoa</taxon>
        <taxon>Asterozoa</taxon>
        <taxon>Asteroidea</taxon>
        <taxon>Valvatacea</taxon>
        <taxon>Valvatida</taxon>
        <taxon>Acanthasteridae</taxon>
        <taxon>Acanthaster</taxon>
    </lineage>
</organism>
<dbReference type="KEGG" id="aplc:110989104"/>